<keyword evidence="1" id="KW-0614">Plasmid</keyword>
<keyword evidence="1" id="KW-0449">Lipoprotein</keyword>
<sequence>MVRAVYSFNAGKFMSNFNVKEVDGCFMDAQKIAIDKLFSMLKDGVVLKGNKINDTILIEKDGEVKLKLIRGL</sequence>
<dbReference type="Pfam" id="PF11441">
    <property type="entry name" value="MxiM"/>
    <property type="match status" value="1"/>
</dbReference>
<accession>A0A090N9A1</accession>
<evidence type="ECO:0000313" key="2">
    <source>
        <dbReference type="Proteomes" id="UP000017944"/>
    </source>
</evidence>
<dbReference type="AlphaFoldDB" id="A0A090N9A1"/>
<name>A0A090N9A1_SHIDY</name>
<gene>
    <name evidence="1" type="ORF">WRSd3_p00202</name>
</gene>
<organism evidence="1 2">
    <name type="scientific">Shigella dysenteriae WRSd3</name>
    <dbReference type="NCBI Taxonomy" id="1401327"/>
    <lineage>
        <taxon>Bacteria</taxon>
        <taxon>Pseudomonadati</taxon>
        <taxon>Pseudomonadota</taxon>
        <taxon>Gammaproteobacteria</taxon>
        <taxon>Enterobacterales</taxon>
        <taxon>Enterobacteriaceae</taxon>
        <taxon>Shigella</taxon>
    </lineage>
</organism>
<dbReference type="Proteomes" id="UP000017944">
    <property type="component" value="Unassembled WGS sequence"/>
</dbReference>
<protein>
    <submittedName>
        <fullName evidence="1">Lipoprotein MXIM</fullName>
    </submittedName>
</protein>
<proteinExistence type="predicted"/>
<dbReference type="InterPro" id="IPR038517">
    <property type="entry name" value="MxiM_sf"/>
</dbReference>
<dbReference type="InterPro" id="IPR021546">
    <property type="entry name" value="MxiM"/>
</dbReference>
<reference evidence="1 2" key="1">
    <citation type="submission" date="2013-10" db="EMBL/GenBank/DDBJ databases">
        <title>Draft genomes and the virulence plasmids of Sd1617 vaccine constructs: WRSd3 and WRSd5.</title>
        <authorList>
            <person name="Aksomboon Vongsawan A."/>
            <person name="Venkatesan M.M."/>
            <person name="Vaisvil B."/>
            <person name="Emel G."/>
            <person name="Kepatral V."/>
            <person name="Sethabutr O."/>
            <person name="Serichantalergs O."/>
            <person name="Mason C."/>
        </authorList>
    </citation>
    <scope>NUCLEOTIDE SEQUENCE [LARGE SCALE GENOMIC DNA]</scope>
    <source>
        <strain evidence="1 2">WRSd3</strain>
        <plasmid evidence="1">unnamed</plasmid>
    </source>
</reference>
<evidence type="ECO:0000313" key="1">
    <source>
        <dbReference type="EMBL" id="ESU76050.1"/>
    </source>
</evidence>
<dbReference type="EMBL" id="AXUT01000778">
    <property type="protein sequence ID" value="ESU76050.1"/>
    <property type="molecule type" value="Genomic_DNA"/>
</dbReference>
<comment type="caution">
    <text evidence="1">The sequence shown here is derived from an EMBL/GenBank/DDBJ whole genome shotgun (WGS) entry which is preliminary data.</text>
</comment>
<dbReference type="Gene3D" id="2.40.128.230">
    <property type="entry name" value="Pilot protein MxiM"/>
    <property type="match status" value="1"/>
</dbReference>
<geneLocation type="plasmid" evidence="1">
    <name>unnamed</name>
</geneLocation>